<name>A0A506UJE4_9HYPH</name>
<accession>A0A506UJE4</accession>
<keyword evidence="6" id="KW-1185">Reference proteome</keyword>
<keyword evidence="1" id="KW-0285">Flavoprotein</keyword>
<keyword evidence="2" id="KW-0288">FMN</keyword>
<feature type="domain" description="Nitroreductase" evidence="4">
    <location>
        <begin position="161"/>
        <end position="304"/>
    </location>
</feature>
<organism evidence="5 6">
    <name type="scientific">Martelella alba</name>
    <dbReference type="NCBI Taxonomy" id="2590451"/>
    <lineage>
        <taxon>Bacteria</taxon>
        <taxon>Pseudomonadati</taxon>
        <taxon>Pseudomonadota</taxon>
        <taxon>Alphaproteobacteria</taxon>
        <taxon>Hyphomicrobiales</taxon>
        <taxon>Aurantimonadaceae</taxon>
        <taxon>Martelella</taxon>
    </lineage>
</organism>
<sequence>MSAAFPEPRPSMTERRALFDKLMSNTLRDARRFWRASFTGAAKSRENLRARIAIGLHFLEYGLALEGARPGHGLEKALQLAADIDTYVDNFACDATVEIALRTLQNYLAFNAAADLDLGEISTVVTRHIGKVTGGLSGGVETVTADQIRHDGMMDFLKFAEARHSIRTYKQEPVPKGAIERAVRCAQQSPSSCNRQTCRARVWTDPADIAKIAALQNGNRGFGDQLGGIAIITSDLAHWEHAHERYQAWVDGGMFAMSFAYGLHAEGLGAVMLNWSVTHDQDDRLRHLTGLPESELVITMVGFGVLPDQLRVPVSQRKPVDYALTLDAPLHSSE</sequence>
<comment type="caution">
    <text evidence="5">The sequence shown here is derived from an EMBL/GenBank/DDBJ whole genome shotgun (WGS) entry which is preliminary data.</text>
</comment>
<dbReference type="Pfam" id="PF00881">
    <property type="entry name" value="Nitroreductase"/>
    <property type="match status" value="1"/>
</dbReference>
<evidence type="ECO:0000313" key="6">
    <source>
        <dbReference type="Proteomes" id="UP000318801"/>
    </source>
</evidence>
<evidence type="ECO:0000256" key="2">
    <source>
        <dbReference type="ARBA" id="ARBA00022643"/>
    </source>
</evidence>
<reference evidence="5 6" key="1">
    <citation type="submission" date="2019-06" db="EMBL/GenBank/DDBJ databases">
        <authorList>
            <person name="Li M."/>
        </authorList>
    </citation>
    <scope>NUCLEOTIDE SEQUENCE [LARGE SCALE GENOMIC DNA]</scope>
    <source>
        <strain evidence="5 6">BGMRC2036</strain>
    </source>
</reference>
<gene>
    <name evidence="5" type="ORF">FJU08_02520</name>
</gene>
<keyword evidence="3" id="KW-0560">Oxidoreductase</keyword>
<dbReference type="InterPro" id="IPR029479">
    <property type="entry name" value="Nitroreductase"/>
</dbReference>
<protein>
    <submittedName>
        <fullName evidence="5">Nitroreductase family protein</fullName>
    </submittedName>
</protein>
<evidence type="ECO:0000313" key="5">
    <source>
        <dbReference type="EMBL" id="TPW33451.1"/>
    </source>
</evidence>
<dbReference type="PANTHER" id="PTHR23026:SF90">
    <property type="entry name" value="IODOTYROSINE DEIODINASE 1"/>
    <property type="match status" value="1"/>
</dbReference>
<evidence type="ECO:0000259" key="4">
    <source>
        <dbReference type="Pfam" id="PF00881"/>
    </source>
</evidence>
<dbReference type="AlphaFoldDB" id="A0A506UJE4"/>
<dbReference type="Gene3D" id="3.40.109.10">
    <property type="entry name" value="NADH Oxidase"/>
    <property type="match status" value="1"/>
</dbReference>
<dbReference type="GO" id="GO:0016491">
    <property type="term" value="F:oxidoreductase activity"/>
    <property type="evidence" value="ECO:0007669"/>
    <property type="project" value="UniProtKB-KW"/>
</dbReference>
<dbReference type="OrthoDB" id="9802510at2"/>
<dbReference type="Proteomes" id="UP000318801">
    <property type="component" value="Unassembled WGS sequence"/>
</dbReference>
<dbReference type="InterPro" id="IPR000415">
    <property type="entry name" value="Nitroreductase-like"/>
</dbReference>
<dbReference type="CDD" id="cd02062">
    <property type="entry name" value="Nitro_FMN_reductase"/>
    <property type="match status" value="1"/>
</dbReference>
<evidence type="ECO:0000256" key="3">
    <source>
        <dbReference type="ARBA" id="ARBA00023002"/>
    </source>
</evidence>
<dbReference type="InterPro" id="IPR050627">
    <property type="entry name" value="Nitroreductase/BluB"/>
</dbReference>
<proteinExistence type="predicted"/>
<evidence type="ECO:0000256" key="1">
    <source>
        <dbReference type="ARBA" id="ARBA00022630"/>
    </source>
</evidence>
<dbReference type="EMBL" id="VHLG01000001">
    <property type="protein sequence ID" value="TPW33451.1"/>
    <property type="molecule type" value="Genomic_DNA"/>
</dbReference>
<dbReference type="PANTHER" id="PTHR23026">
    <property type="entry name" value="NADPH NITROREDUCTASE"/>
    <property type="match status" value="1"/>
</dbReference>
<dbReference type="SUPFAM" id="SSF55469">
    <property type="entry name" value="FMN-dependent nitroreductase-like"/>
    <property type="match status" value="1"/>
</dbReference>